<name>A0A8J8NXJ4_HALGN</name>
<keyword evidence="6 9" id="KW-0406">Ion transport</keyword>
<dbReference type="PRINTS" id="PR01084">
    <property type="entry name" value="NAHEXCHNGR"/>
</dbReference>
<evidence type="ECO:0000256" key="4">
    <source>
        <dbReference type="ARBA" id="ARBA00022989"/>
    </source>
</evidence>
<keyword evidence="5" id="KW-0915">Sodium</keyword>
<reference evidence="13" key="1">
    <citation type="submission" date="2019-06" db="EMBL/GenBank/DDBJ databases">
        <authorList>
            <person name="Zheng W."/>
        </authorList>
    </citation>
    <scope>NUCLEOTIDE SEQUENCE</scope>
    <source>
        <strain evidence="13">QDHG01</strain>
    </source>
</reference>
<dbReference type="AlphaFoldDB" id="A0A8J8NXJ4"/>
<dbReference type="InterPro" id="IPR004709">
    <property type="entry name" value="NaH_exchanger"/>
</dbReference>
<evidence type="ECO:0000313" key="14">
    <source>
        <dbReference type="Proteomes" id="UP000785679"/>
    </source>
</evidence>
<keyword evidence="4 11" id="KW-1133">Transmembrane helix</keyword>
<feature type="transmembrane region" description="Helical" evidence="11">
    <location>
        <begin position="6"/>
        <end position="26"/>
    </location>
</feature>
<evidence type="ECO:0000256" key="11">
    <source>
        <dbReference type="SAM" id="Phobius"/>
    </source>
</evidence>
<comment type="caution">
    <text evidence="13">The sequence shown here is derived from an EMBL/GenBank/DDBJ whole genome shotgun (WGS) entry which is preliminary data.</text>
</comment>
<dbReference type="Proteomes" id="UP000785679">
    <property type="component" value="Unassembled WGS sequence"/>
</dbReference>
<evidence type="ECO:0000259" key="12">
    <source>
        <dbReference type="Pfam" id="PF00999"/>
    </source>
</evidence>
<comment type="subcellular location">
    <subcellularLocation>
        <location evidence="1">Membrane</location>
        <topology evidence="1">Multi-pass membrane protein</topology>
    </subcellularLocation>
</comment>
<dbReference type="GO" id="GO:0005886">
    <property type="term" value="C:plasma membrane"/>
    <property type="evidence" value="ECO:0007669"/>
    <property type="project" value="TreeGrafter"/>
</dbReference>
<dbReference type="PANTHER" id="PTHR10110:SF187">
    <property type="entry name" value="SODIUM_HYDROGEN EXCHANGER"/>
    <property type="match status" value="1"/>
</dbReference>
<keyword evidence="3 9" id="KW-0812">Transmembrane</keyword>
<dbReference type="GO" id="GO:0015386">
    <property type="term" value="F:potassium:proton antiporter activity"/>
    <property type="evidence" value="ECO:0007669"/>
    <property type="project" value="TreeGrafter"/>
</dbReference>
<dbReference type="OrthoDB" id="196264at2759"/>
<protein>
    <recommendedName>
        <fullName evidence="9">Sodium/hydrogen exchanger</fullName>
    </recommendedName>
</protein>
<feature type="transmembrane region" description="Helical" evidence="11">
    <location>
        <begin position="99"/>
        <end position="121"/>
    </location>
</feature>
<dbReference type="GO" id="GO:0015385">
    <property type="term" value="F:sodium:proton antiporter activity"/>
    <property type="evidence" value="ECO:0007669"/>
    <property type="project" value="InterPro"/>
</dbReference>
<feature type="transmembrane region" description="Helical" evidence="11">
    <location>
        <begin position="219"/>
        <end position="238"/>
    </location>
</feature>
<feature type="compositionally biased region" description="Basic and acidic residues" evidence="10">
    <location>
        <begin position="705"/>
        <end position="719"/>
    </location>
</feature>
<dbReference type="EMBL" id="RRYP01004236">
    <property type="protein sequence ID" value="TNV83038.1"/>
    <property type="molecule type" value="Genomic_DNA"/>
</dbReference>
<accession>A0A8J8NXJ4</accession>
<keyword evidence="14" id="KW-1185">Reference proteome</keyword>
<evidence type="ECO:0000256" key="7">
    <source>
        <dbReference type="ARBA" id="ARBA00023136"/>
    </source>
</evidence>
<feature type="region of interest" description="Disordered" evidence="10">
    <location>
        <begin position="705"/>
        <end position="729"/>
    </location>
</feature>
<evidence type="ECO:0000313" key="13">
    <source>
        <dbReference type="EMBL" id="TNV83038.1"/>
    </source>
</evidence>
<evidence type="ECO:0000256" key="3">
    <source>
        <dbReference type="ARBA" id="ARBA00022692"/>
    </source>
</evidence>
<evidence type="ECO:0000256" key="10">
    <source>
        <dbReference type="SAM" id="MobiDB-lite"/>
    </source>
</evidence>
<evidence type="ECO:0000256" key="5">
    <source>
        <dbReference type="ARBA" id="ARBA00023053"/>
    </source>
</evidence>
<feature type="transmembrane region" description="Helical" evidence="11">
    <location>
        <begin position="407"/>
        <end position="428"/>
    </location>
</feature>
<dbReference type="Pfam" id="PF00999">
    <property type="entry name" value="Na_H_Exchanger"/>
    <property type="match status" value="1"/>
</dbReference>
<dbReference type="PANTHER" id="PTHR10110">
    <property type="entry name" value="SODIUM/HYDROGEN EXCHANGER"/>
    <property type="match status" value="1"/>
</dbReference>
<evidence type="ECO:0000256" key="9">
    <source>
        <dbReference type="RuleBase" id="RU003722"/>
    </source>
</evidence>
<feature type="transmembrane region" description="Helical" evidence="11">
    <location>
        <begin position="270"/>
        <end position="290"/>
    </location>
</feature>
<feature type="transmembrane region" description="Helical" evidence="11">
    <location>
        <begin position="243"/>
        <end position="264"/>
    </location>
</feature>
<evidence type="ECO:0000256" key="8">
    <source>
        <dbReference type="ARBA" id="ARBA00023201"/>
    </source>
</evidence>
<keyword evidence="9" id="KW-0050">Antiport</keyword>
<feature type="transmembrane region" description="Helical" evidence="11">
    <location>
        <begin position="338"/>
        <end position="365"/>
    </location>
</feature>
<proteinExistence type="inferred from homology"/>
<gene>
    <name evidence="13" type="ORF">FGO68_gene10197</name>
</gene>
<dbReference type="Gene3D" id="6.10.140.1330">
    <property type="match status" value="1"/>
</dbReference>
<feature type="transmembrane region" description="Helical" evidence="11">
    <location>
        <begin position="377"/>
        <end position="395"/>
    </location>
</feature>
<dbReference type="InterPro" id="IPR018422">
    <property type="entry name" value="Cation/H_exchanger_CPA1"/>
</dbReference>
<feature type="transmembrane region" description="Helical" evidence="11">
    <location>
        <begin position="302"/>
        <end position="326"/>
    </location>
</feature>
<evidence type="ECO:0000256" key="2">
    <source>
        <dbReference type="ARBA" id="ARBA00022448"/>
    </source>
</evidence>
<feature type="compositionally biased region" description="Polar residues" evidence="10">
    <location>
        <begin position="459"/>
        <end position="468"/>
    </location>
</feature>
<feature type="domain" description="Cation/H+ exchanger transmembrane" evidence="12">
    <location>
        <begin position="35"/>
        <end position="432"/>
    </location>
</feature>
<dbReference type="InterPro" id="IPR006153">
    <property type="entry name" value="Cation/H_exchanger_TM"/>
</dbReference>
<feature type="transmembrane region" description="Helical" evidence="11">
    <location>
        <begin position="38"/>
        <end position="55"/>
    </location>
</feature>
<feature type="transmembrane region" description="Helical" evidence="11">
    <location>
        <begin position="70"/>
        <end position="87"/>
    </location>
</feature>
<keyword evidence="7 11" id="KW-0472">Membrane</keyword>
<dbReference type="GO" id="GO:0051453">
    <property type="term" value="P:regulation of intracellular pH"/>
    <property type="evidence" value="ECO:0007669"/>
    <property type="project" value="TreeGrafter"/>
</dbReference>
<sequence>MSDFVVSLDSLIAFTLLVLYVIGGSFMEHKKFAFGHETSIALIAGLLISLLLHYMQTDEHKYDISFDGKIFFYVCLPPIIFASGFNMRRKRFFDNIGYILMFGIFGTIVTFFVFCGLTYGFVQTHALKMYTSAGELTISLSLQECFLISSLLCSSDVIAAISIIKYDEQPKLFSLVFGEGIVNDAVAIILFNTVSNIIISNGEVGVATPLEIIGEFLSLFAGSLAIGIVYAILASYILKKMRFISVSAVKETLLIFCFGYLAYATGELCHMSGIISLLTSGVIMAHYGWYNLSPQGKHVSCVAFQVIGFGFEAFVFAYLGLSFFSYVDTNTMSYAWSWHFILVELFICCVARFTGTVLLLYLLVLLRHKQKVSFKQVLFICYAGLIRGAIAFGLVLKLDSTLIPEAFNLQVITTTALTLVVGTTIVFGSTMPLIQKLLVPPKEAEAHEYDDPMIDDVDNPNNETQELQQSKKKINNSHANPNKHSEYEEFIHPNAMRASEYVESSQSNRQMTKSQFVKERRKKFNSCAQCFKRFDDLIMRPWLIYNFERELLAKKEDFMEMFMKEGEMWEKLYLKEQYDPEDVEEQRTQRGHSVFRHIEGLARRNSQFKNPMLRTSGLSVRGAPSDRLLPSSGPMQTSLRSPQVLRANTLRAQRTERSVSTQLTNKKAVAGAAAGTFSPHSNQIINARNGNIGIVVEEQAEAEYETTKEQKSQANKKGEVTFGGKSYDK</sequence>
<dbReference type="GO" id="GO:0098719">
    <property type="term" value="P:sodium ion import across plasma membrane"/>
    <property type="evidence" value="ECO:0007669"/>
    <property type="project" value="TreeGrafter"/>
</dbReference>
<feature type="region of interest" description="Disordered" evidence="10">
    <location>
        <begin position="454"/>
        <end position="484"/>
    </location>
</feature>
<evidence type="ECO:0000256" key="1">
    <source>
        <dbReference type="ARBA" id="ARBA00004141"/>
    </source>
</evidence>
<organism evidence="13 14">
    <name type="scientific">Halteria grandinella</name>
    <dbReference type="NCBI Taxonomy" id="5974"/>
    <lineage>
        <taxon>Eukaryota</taxon>
        <taxon>Sar</taxon>
        <taxon>Alveolata</taxon>
        <taxon>Ciliophora</taxon>
        <taxon>Intramacronucleata</taxon>
        <taxon>Spirotrichea</taxon>
        <taxon>Stichotrichia</taxon>
        <taxon>Sporadotrichida</taxon>
        <taxon>Halteriidae</taxon>
        <taxon>Halteria</taxon>
    </lineage>
</organism>
<keyword evidence="8 9" id="KW-0739">Sodium transport</keyword>
<evidence type="ECO:0000256" key="6">
    <source>
        <dbReference type="ARBA" id="ARBA00023065"/>
    </source>
</evidence>
<comment type="similarity">
    <text evidence="9">Belongs to the monovalent cation:proton antiporter 1 (CPA1) transporter (TC 2.A.36) family.</text>
</comment>
<keyword evidence="2 9" id="KW-0813">Transport</keyword>
<dbReference type="NCBIfam" id="TIGR00840">
    <property type="entry name" value="b_cpa1"/>
    <property type="match status" value="1"/>
</dbReference>